<dbReference type="SMART" id="SM00490">
    <property type="entry name" value="HELICc"/>
    <property type="match status" value="1"/>
</dbReference>
<sequence>MPETLPEGEGVVEDTVQSEETTETEDSETESGDDDDEETEDEDETLGGFIVKDEVEDDEATDNEVDPEENPVGSGSSGAKSAKKGKKAQKPKKDRKVKGKVKDAKPKLSLAELKKQGQRNIAAKKKYLRRLQRTWISSAKIEKTMELMREIVAREDGPKTIIFSQWTSLLDLLEVPISKEGWGYRRYDGSMSSRARNDAVEDFGDRRKDIKVMLVSLKAGNAGLNLTMASQVIILDPFWNPFIEEQAIDRAHRIGQQHTVEVHRILVEETVEDRIVELQEKKRALISQALDEKASQSIGRLGVQELAYLFGITANPNQAVVQGQRS</sequence>
<dbReference type="STRING" id="331657.A0A4U0VYP7"/>
<dbReference type="GO" id="GO:0005634">
    <property type="term" value="C:nucleus"/>
    <property type="evidence" value="ECO:0007669"/>
    <property type="project" value="TreeGrafter"/>
</dbReference>
<keyword evidence="2" id="KW-0378">Hydrolase</keyword>
<feature type="compositionally biased region" description="Acidic residues" evidence="4">
    <location>
        <begin position="10"/>
        <end position="45"/>
    </location>
</feature>
<dbReference type="InterPro" id="IPR049730">
    <property type="entry name" value="SNF2/RAD54-like_C"/>
</dbReference>
<dbReference type="Pfam" id="PF00271">
    <property type="entry name" value="Helicase_C"/>
    <property type="match status" value="1"/>
</dbReference>
<dbReference type="GO" id="GO:0008094">
    <property type="term" value="F:ATP-dependent activity, acting on DNA"/>
    <property type="evidence" value="ECO:0007669"/>
    <property type="project" value="TreeGrafter"/>
</dbReference>
<protein>
    <recommendedName>
        <fullName evidence="5">Helicase C-terminal domain-containing protein</fullName>
    </recommendedName>
</protein>
<evidence type="ECO:0000256" key="4">
    <source>
        <dbReference type="SAM" id="MobiDB-lite"/>
    </source>
</evidence>
<accession>A0A4U0VYP7</accession>
<dbReference type="CDD" id="cd18793">
    <property type="entry name" value="SF2_C_SNF"/>
    <property type="match status" value="1"/>
</dbReference>
<dbReference type="GO" id="GO:0005524">
    <property type="term" value="F:ATP binding"/>
    <property type="evidence" value="ECO:0007669"/>
    <property type="project" value="UniProtKB-KW"/>
</dbReference>
<dbReference type="PANTHER" id="PTHR45626:SF16">
    <property type="entry name" value="ATP-DEPENDENT HELICASE ULS1"/>
    <property type="match status" value="1"/>
</dbReference>
<dbReference type="AlphaFoldDB" id="A0A4U0VYP7"/>
<evidence type="ECO:0000256" key="3">
    <source>
        <dbReference type="ARBA" id="ARBA00022840"/>
    </source>
</evidence>
<evidence type="ECO:0000313" key="7">
    <source>
        <dbReference type="Proteomes" id="UP000308768"/>
    </source>
</evidence>
<comment type="caution">
    <text evidence="6">The sequence shown here is derived from an EMBL/GenBank/DDBJ whole genome shotgun (WGS) entry which is preliminary data.</text>
</comment>
<dbReference type="GO" id="GO:0000724">
    <property type="term" value="P:double-strand break repair via homologous recombination"/>
    <property type="evidence" value="ECO:0007669"/>
    <property type="project" value="TreeGrafter"/>
</dbReference>
<dbReference type="OrthoDB" id="423559at2759"/>
<name>A0A4U0VYP7_9PEZI</name>
<evidence type="ECO:0000256" key="1">
    <source>
        <dbReference type="ARBA" id="ARBA00022741"/>
    </source>
</evidence>
<organism evidence="6 7">
    <name type="scientific">Cryomyces minteri</name>
    <dbReference type="NCBI Taxonomy" id="331657"/>
    <lineage>
        <taxon>Eukaryota</taxon>
        <taxon>Fungi</taxon>
        <taxon>Dikarya</taxon>
        <taxon>Ascomycota</taxon>
        <taxon>Pezizomycotina</taxon>
        <taxon>Dothideomycetes</taxon>
        <taxon>Dothideomycetes incertae sedis</taxon>
        <taxon>Cryomyces</taxon>
    </lineage>
</organism>
<gene>
    <name evidence="6" type="ORF">B0A49_11516</name>
</gene>
<dbReference type="SUPFAM" id="SSF52540">
    <property type="entry name" value="P-loop containing nucleoside triphosphate hydrolases"/>
    <property type="match status" value="1"/>
</dbReference>
<keyword evidence="1" id="KW-0547">Nucleotide-binding</keyword>
<feature type="region of interest" description="Disordered" evidence="4">
    <location>
        <begin position="1"/>
        <end position="103"/>
    </location>
</feature>
<feature type="domain" description="Helicase C-terminal" evidence="5">
    <location>
        <begin position="140"/>
        <end position="294"/>
    </location>
</feature>
<evidence type="ECO:0000256" key="2">
    <source>
        <dbReference type="ARBA" id="ARBA00022801"/>
    </source>
</evidence>
<dbReference type="InterPro" id="IPR001650">
    <property type="entry name" value="Helicase_C-like"/>
</dbReference>
<dbReference type="GO" id="GO:0005737">
    <property type="term" value="C:cytoplasm"/>
    <property type="evidence" value="ECO:0007669"/>
    <property type="project" value="TreeGrafter"/>
</dbReference>
<dbReference type="Proteomes" id="UP000308768">
    <property type="component" value="Unassembled WGS sequence"/>
</dbReference>
<proteinExistence type="predicted"/>
<reference evidence="6 7" key="1">
    <citation type="submission" date="2017-03" db="EMBL/GenBank/DDBJ databases">
        <title>Genomes of endolithic fungi from Antarctica.</title>
        <authorList>
            <person name="Coleine C."/>
            <person name="Masonjones S."/>
            <person name="Stajich J.E."/>
        </authorList>
    </citation>
    <scope>NUCLEOTIDE SEQUENCE [LARGE SCALE GENOMIC DNA]</scope>
    <source>
        <strain evidence="6 7">CCFEE 5187</strain>
    </source>
</reference>
<feature type="compositionally biased region" description="Acidic residues" evidence="4">
    <location>
        <begin position="54"/>
        <end position="69"/>
    </location>
</feature>
<dbReference type="GO" id="GO:0016787">
    <property type="term" value="F:hydrolase activity"/>
    <property type="evidence" value="ECO:0007669"/>
    <property type="project" value="UniProtKB-KW"/>
</dbReference>
<keyword evidence="7" id="KW-1185">Reference proteome</keyword>
<dbReference type="InterPro" id="IPR027417">
    <property type="entry name" value="P-loop_NTPase"/>
</dbReference>
<evidence type="ECO:0000259" key="5">
    <source>
        <dbReference type="PROSITE" id="PS51194"/>
    </source>
</evidence>
<evidence type="ECO:0000313" key="6">
    <source>
        <dbReference type="EMBL" id="TKA54908.1"/>
    </source>
</evidence>
<keyword evidence="3" id="KW-0067">ATP-binding</keyword>
<dbReference type="PROSITE" id="PS51194">
    <property type="entry name" value="HELICASE_CTER"/>
    <property type="match status" value="1"/>
</dbReference>
<dbReference type="InterPro" id="IPR050628">
    <property type="entry name" value="SNF2_RAD54_helicase_TF"/>
</dbReference>
<dbReference type="PANTHER" id="PTHR45626">
    <property type="entry name" value="TRANSCRIPTION TERMINATION FACTOR 2-RELATED"/>
    <property type="match status" value="1"/>
</dbReference>
<dbReference type="EMBL" id="NAJN01002275">
    <property type="protein sequence ID" value="TKA54908.1"/>
    <property type="molecule type" value="Genomic_DNA"/>
</dbReference>
<dbReference type="Gene3D" id="3.40.50.300">
    <property type="entry name" value="P-loop containing nucleotide triphosphate hydrolases"/>
    <property type="match status" value="1"/>
</dbReference>
<feature type="compositionally biased region" description="Basic residues" evidence="4">
    <location>
        <begin position="81"/>
        <end position="99"/>
    </location>
</feature>